<evidence type="ECO:0000313" key="1">
    <source>
        <dbReference type="EMBL" id="KAL0009484.1"/>
    </source>
</evidence>
<organism evidence="1 2">
    <name type="scientific">Lithocarpus litseifolius</name>
    <dbReference type="NCBI Taxonomy" id="425828"/>
    <lineage>
        <taxon>Eukaryota</taxon>
        <taxon>Viridiplantae</taxon>
        <taxon>Streptophyta</taxon>
        <taxon>Embryophyta</taxon>
        <taxon>Tracheophyta</taxon>
        <taxon>Spermatophyta</taxon>
        <taxon>Magnoliopsida</taxon>
        <taxon>eudicotyledons</taxon>
        <taxon>Gunneridae</taxon>
        <taxon>Pentapetalae</taxon>
        <taxon>rosids</taxon>
        <taxon>fabids</taxon>
        <taxon>Fagales</taxon>
        <taxon>Fagaceae</taxon>
        <taxon>Lithocarpus</taxon>
    </lineage>
</organism>
<dbReference type="EMBL" id="JAZDWU010000003">
    <property type="protein sequence ID" value="KAL0009484.1"/>
    <property type="molecule type" value="Genomic_DNA"/>
</dbReference>
<name>A0AAW2DH77_9ROSI</name>
<gene>
    <name evidence="1" type="ORF">SO802_010986</name>
</gene>
<protein>
    <submittedName>
        <fullName evidence="1">Uncharacterized protein</fullName>
    </submittedName>
</protein>
<evidence type="ECO:0000313" key="2">
    <source>
        <dbReference type="Proteomes" id="UP001459277"/>
    </source>
</evidence>
<proteinExistence type="predicted"/>
<dbReference type="Proteomes" id="UP001459277">
    <property type="component" value="Unassembled WGS sequence"/>
</dbReference>
<dbReference type="AlphaFoldDB" id="A0AAW2DH77"/>
<sequence>MYLPFVSHMGFQDWYKVGNELRNEKVGPDVNESSILPCPQDCLQDTNDIKLTQFTYNLCFFEDIGLNCALLYYPVVSLSLLSHSQSAAPQAFANSVVSAEIKTYSRGGQVFLIHSFIGTTTVCEIFCCTAFKD</sequence>
<reference evidence="1 2" key="1">
    <citation type="submission" date="2024-01" db="EMBL/GenBank/DDBJ databases">
        <title>A telomere-to-telomere, gap-free genome of sweet tea (Lithocarpus litseifolius).</title>
        <authorList>
            <person name="Zhou J."/>
        </authorList>
    </citation>
    <scope>NUCLEOTIDE SEQUENCE [LARGE SCALE GENOMIC DNA]</scope>
    <source>
        <strain evidence="1">Zhou-2022a</strain>
        <tissue evidence="1">Leaf</tissue>
    </source>
</reference>
<comment type="caution">
    <text evidence="1">The sequence shown here is derived from an EMBL/GenBank/DDBJ whole genome shotgun (WGS) entry which is preliminary data.</text>
</comment>
<accession>A0AAW2DH77</accession>
<keyword evidence="2" id="KW-1185">Reference proteome</keyword>